<evidence type="ECO:0000313" key="8">
    <source>
        <dbReference type="Proteomes" id="UP001500454"/>
    </source>
</evidence>
<keyword evidence="3" id="KW-0408">Iron</keyword>
<dbReference type="EMBL" id="BAABHA010000015">
    <property type="protein sequence ID" value="GAA4392429.1"/>
    <property type="molecule type" value="Genomic_DNA"/>
</dbReference>
<comment type="caution">
    <text evidence="7">The sequence shown here is derived from an EMBL/GenBank/DDBJ whole genome shotgun (WGS) entry which is preliminary data.</text>
</comment>
<feature type="domain" description="Rieske" evidence="6">
    <location>
        <begin position="52"/>
        <end position="149"/>
    </location>
</feature>
<evidence type="ECO:0000313" key="7">
    <source>
        <dbReference type="EMBL" id="GAA4392429.1"/>
    </source>
</evidence>
<evidence type="ECO:0000256" key="2">
    <source>
        <dbReference type="ARBA" id="ARBA00022723"/>
    </source>
</evidence>
<dbReference type="Proteomes" id="UP001500454">
    <property type="component" value="Unassembled WGS sequence"/>
</dbReference>
<proteinExistence type="predicted"/>
<keyword evidence="1" id="KW-0001">2Fe-2S</keyword>
<feature type="chain" id="PRO_5045864591" description="Rieske domain-containing protein" evidence="5">
    <location>
        <begin position="27"/>
        <end position="151"/>
    </location>
</feature>
<feature type="signal peptide" evidence="5">
    <location>
        <begin position="1"/>
        <end position="26"/>
    </location>
</feature>
<evidence type="ECO:0000259" key="6">
    <source>
        <dbReference type="PROSITE" id="PS51296"/>
    </source>
</evidence>
<keyword evidence="5" id="KW-0732">Signal</keyword>
<organism evidence="7 8">
    <name type="scientific">Hymenobacter koreensis</name>
    <dbReference type="NCBI Taxonomy" id="1084523"/>
    <lineage>
        <taxon>Bacteria</taxon>
        <taxon>Pseudomonadati</taxon>
        <taxon>Bacteroidota</taxon>
        <taxon>Cytophagia</taxon>
        <taxon>Cytophagales</taxon>
        <taxon>Hymenobacteraceae</taxon>
        <taxon>Hymenobacter</taxon>
    </lineage>
</organism>
<evidence type="ECO:0000256" key="3">
    <source>
        <dbReference type="ARBA" id="ARBA00023004"/>
    </source>
</evidence>
<dbReference type="Gene3D" id="2.102.10.10">
    <property type="entry name" value="Rieske [2Fe-2S] iron-sulphur domain"/>
    <property type="match status" value="1"/>
</dbReference>
<keyword evidence="4" id="KW-0411">Iron-sulfur</keyword>
<dbReference type="PROSITE" id="PS51296">
    <property type="entry name" value="RIESKE"/>
    <property type="match status" value="1"/>
</dbReference>
<accession>A0ABP8JKN1</accession>
<sequence>MKSFALSLNSVRRCVLLSLTALLTLAGCGSSDTPPEPLIPSAIVNENLNLTNQQYAALRLDGGYVYLNAGVRGIIVVRQSPQQYFAFERNCPYQPYDDCAKVSVDASGLFITDACCGSQFDMRGQVTAGPARRPLRQYITGLSGNFLSISN</sequence>
<reference evidence="8" key="1">
    <citation type="journal article" date="2019" name="Int. J. Syst. Evol. Microbiol.">
        <title>The Global Catalogue of Microorganisms (GCM) 10K type strain sequencing project: providing services to taxonomists for standard genome sequencing and annotation.</title>
        <authorList>
            <consortium name="The Broad Institute Genomics Platform"/>
            <consortium name="The Broad Institute Genome Sequencing Center for Infectious Disease"/>
            <person name="Wu L."/>
            <person name="Ma J."/>
        </authorList>
    </citation>
    <scope>NUCLEOTIDE SEQUENCE [LARGE SCALE GENOMIC DNA]</scope>
    <source>
        <strain evidence="8">JCM 17924</strain>
    </source>
</reference>
<evidence type="ECO:0000256" key="5">
    <source>
        <dbReference type="SAM" id="SignalP"/>
    </source>
</evidence>
<evidence type="ECO:0000256" key="1">
    <source>
        <dbReference type="ARBA" id="ARBA00022714"/>
    </source>
</evidence>
<protein>
    <recommendedName>
        <fullName evidence="6">Rieske domain-containing protein</fullName>
    </recommendedName>
</protein>
<dbReference type="InterPro" id="IPR036922">
    <property type="entry name" value="Rieske_2Fe-2S_sf"/>
</dbReference>
<name>A0ABP8JKN1_9BACT</name>
<dbReference type="SUPFAM" id="SSF50022">
    <property type="entry name" value="ISP domain"/>
    <property type="match status" value="1"/>
</dbReference>
<dbReference type="PROSITE" id="PS51257">
    <property type="entry name" value="PROKAR_LIPOPROTEIN"/>
    <property type="match status" value="1"/>
</dbReference>
<evidence type="ECO:0000256" key="4">
    <source>
        <dbReference type="ARBA" id="ARBA00023014"/>
    </source>
</evidence>
<gene>
    <name evidence="7" type="ORF">GCM10023186_42910</name>
</gene>
<keyword evidence="2" id="KW-0479">Metal-binding</keyword>
<dbReference type="InterPro" id="IPR017941">
    <property type="entry name" value="Rieske_2Fe-2S"/>
</dbReference>
<keyword evidence="8" id="KW-1185">Reference proteome</keyword>
<dbReference type="RefSeq" id="WP_345227614.1">
    <property type="nucleotide sequence ID" value="NZ_BAABHA010000015.1"/>
</dbReference>